<organism evidence="2 3">
    <name type="scientific">Prorocentrum cordatum</name>
    <dbReference type="NCBI Taxonomy" id="2364126"/>
    <lineage>
        <taxon>Eukaryota</taxon>
        <taxon>Sar</taxon>
        <taxon>Alveolata</taxon>
        <taxon>Dinophyceae</taxon>
        <taxon>Prorocentrales</taxon>
        <taxon>Prorocentraceae</taxon>
        <taxon>Prorocentrum</taxon>
    </lineage>
</organism>
<evidence type="ECO:0000313" key="3">
    <source>
        <dbReference type="Proteomes" id="UP001189429"/>
    </source>
</evidence>
<dbReference type="Proteomes" id="UP001189429">
    <property type="component" value="Unassembled WGS sequence"/>
</dbReference>
<sequence length="206" mass="21065">MEPPAADPLSPDAAGGRQGSPTVADALAALSLDRDLRAAQSAPELLGLSLMRSLRVSAAQARELLESDARRLARAFVATGEQNSVHLVRWLEGLTHFGGALAELVLLHPGHARFTVTAVGTGMRSPSPAVAEWRGLPKGVCGGLVGTPLRSVASSWLVESPALKDLAAVLAARPSAQAPVTAIISALRAELAAAAADAAPEAGVQR</sequence>
<evidence type="ECO:0000256" key="1">
    <source>
        <dbReference type="SAM" id="MobiDB-lite"/>
    </source>
</evidence>
<protein>
    <submittedName>
        <fullName evidence="2">Uncharacterized protein</fullName>
    </submittedName>
</protein>
<proteinExistence type="predicted"/>
<dbReference type="EMBL" id="CAUYUJ010020971">
    <property type="protein sequence ID" value="CAK0901732.1"/>
    <property type="molecule type" value="Genomic_DNA"/>
</dbReference>
<feature type="region of interest" description="Disordered" evidence="1">
    <location>
        <begin position="1"/>
        <end position="20"/>
    </location>
</feature>
<gene>
    <name evidence="2" type="ORF">PCOR1329_LOCUS78590</name>
</gene>
<comment type="caution">
    <text evidence="2">The sequence shown here is derived from an EMBL/GenBank/DDBJ whole genome shotgun (WGS) entry which is preliminary data.</text>
</comment>
<name>A0ABN9XPP9_9DINO</name>
<evidence type="ECO:0000313" key="2">
    <source>
        <dbReference type="EMBL" id="CAK0901732.1"/>
    </source>
</evidence>
<reference evidence="2" key="1">
    <citation type="submission" date="2023-10" db="EMBL/GenBank/DDBJ databases">
        <authorList>
            <person name="Chen Y."/>
            <person name="Shah S."/>
            <person name="Dougan E. K."/>
            <person name="Thang M."/>
            <person name="Chan C."/>
        </authorList>
    </citation>
    <scope>NUCLEOTIDE SEQUENCE [LARGE SCALE GENOMIC DNA]</scope>
</reference>
<keyword evidence="3" id="KW-1185">Reference proteome</keyword>
<accession>A0ABN9XPP9</accession>